<proteinExistence type="predicted"/>
<feature type="region of interest" description="Disordered" evidence="1">
    <location>
        <begin position="1"/>
        <end position="97"/>
    </location>
</feature>
<reference evidence="2" key="1">
    <citation type="submission" date="2022-07" db="EMBL/GenBank/DDBJ databases">
        <title>Chromosome-level genome of Muraenolepis orangiensis.</title>
        <authorList>
            <person name="Kim J."/>
        </authorList>
    </citation>
    <scope>NUCLEOTIDE SEQUENCE</scope>
    <source>
        <strain evidence="2">KU_S4_2022</strain>
        <tissue evidence="2">Muscle</tissue>
    </source>
</reference>
<keyword evidence="3" id="KW-1185">Reference proteome</keyword>
<evidence type="ECO:0000313" key="2">
    <source>
        <dbReference type="EMBL" id="KAJ3590182.1"/>
    </source>
</evidence>
<sequence>MQRVTGPPSPVTVYFDPGVIGRSIDTPPSASRHTEASRLRGGRASGAARPPEPPGLRSRQASGAARPPEPPGLWSRQASGAARPLEPPGLRSRQACGVARRSAGVSCTTHELKTTPAGPSLLSHAIVSRPSLGLRRLTAVEATSRIRER</sequence>
<name>A0A9Q0DKX5_9TELE</name>
<comment type="caution">
    <text evidence="2">The sequence shown here is derived from an EMBL/GenBank/DDBJ whole genome shotgun (WGS) entry which is preliminary data.</text>
</comment>
<organism evidence="2 3">
    <name type="scientific">Muraenolepis orangiensis</name>
    <name type="common">Patagonian moray cod</name>
    <dbReference type="NCBI Taxonomy" id="630683"/>
    <lineage>
        <taxon>Eukaryota</taxon>
        <taxon>Metazoa</taxon>
        <taxon>Chordata</taxon>
        <taxon>Craniata</taxon>
        <taxon>Vertebrata</taxon>
        <taxon>Euteleostomi</taxon>
        <taxon>Actinopterygii</taxon>
        <taxon>Neopterygii</taxon>
        <taxon>Teleostei</taxon>
        <taxon>Neoteleostei</taxon>
        <taxon>Acanthomorphata</taxon>
        <taxon>Zeiogadaria</taxon>
        <taxon>Gadariae</taxon>
        <taxon>Gadiformes</taxon>
        <taxon>Muraenolepidoidei</taxon>
        <taxon>Muraenolepididae</taxon>
        <taxon>Muraenolepis</taxon>
    </lineage>
</organism>
<accession>A0A9Q0DKX5</accession>
<dbReference type="Proteomes" id="UP001148018">
    <property type="component" value="Unassembled WGS sequence"/>
</dbReference>
<dbReference type="AlphaFoldDB" id="A0A9Q0DKX5"/>
<protein>
    <submittedName>
        <fullName evidence="2">Uncharacterized protein</fullName>
    </submittedName>
</protein>
<gene>
    <name evidence="2" type="ORF">NHX12_008136</name>
</gene>
<evidence type="ECO:0000313" key="3">
    <source>
        <dbReference type="Proteomes" id="UP001148018"/>
    </source>
</evidence>
<dbReference type="EMBL" id="JANIIK010000114">
    <property type="protein sequence ID" value="KAJ3590182.1"/>
    <property type="molecule type" value="Genomic_DNA"/>
</dbReference>
<evidence type="ECO:0000256" key="1">
    <source>
        <dbReference type="SAM" id="MobiDB-lite"/>
    </source>
</evidence>